<name>A0A914BC30_PATMI</name>
<sequence length="320" mass="36536">MSEIERCLGSLLAGSPPSVPVPKYDFFFKAPAKTHQRPLVLKDNLSIIVAAVIFDQEERVVLIQEAKASCRGRWYLPAGRIEPNETLQEAIQREVLEETGLEFQPSTVVWVESNHLFGYWMRFTFVGCITGGRLKTLEEADKESLQARWMSIEDIQGQVGIRLRAHDVMYLIQTALAYLQRDASQRHTPIMPVLNPHKHMCIRVILIKRLLDEVHILLCMEDKPHFPIIKGTSIAEEALRTLDKETFSASNGYFLRGLLCIEHLGRPHGSADGVCLNLLAVTDFQRDLKNPNYMWHNIANPEIKTALHNRTQQYRSLKCP</sequence>
<keyword evidence="5" id="KW-1185">Reference proteome</keyword>
<accession>A0A914BC30</accession>
<dbReference type="PANTHER" id="PTHR22769">
    <property type="entry name" value="MUTT/NUDIX HYDROLASE"/>
    <property type="match status" value="1"/>
</dbReference>
<feature type="domain" description="Nudix hydrolase" evidence="3">
    <location>
        <begin position="44"/>
        <end position="176"/>
    </location>
</feature>
<dbReference type="Gene3D" id="3.90.79.10">
    <property type="entry name" value="Nucleoside Triphosphate Pyrophosphohydrolase"/>
    <property type="match status" value="1"/>
</dbReference>
<dbReference type="SUPFAM" id="SSF55811">
    <property type="entry name" value="Nudix"/>
    <property type="match status" value="1"/>
</dbReference>
<proteinExistence type="inferred from homology"/>
<protein>
    <recommendedName>
        <fullName evidence="3">Nudix hydrolase domain-containing protein</fullName>
    </recommendedName>
</protein>
<dbReference type="PRINTS" id="PR00502">
    <property type="entry name" value="NUDIXFAMILY"/>
</dbReference>
<dbReference type="InterPro" id="IPR015797">
    <property type="entry name" value="NUDIX_hydrolase-like_dom_sf"/>
</dbReference>
<dbReference type="PROSITE" id="PS51462">
    <property type="entry name" value="NUDIX"/>
    <property type="match status" value="1"/>
</dbReference>
<dbReference type="PROSITE" id="PS00893">
    <property type="entry name" value="NUDIX_BOX"/>
    <property type="match status" value="1"/>
</dbReference>
<dbReference type="OrthoDB" id="10005910at2759"/>
<comment type="similarity">
    <text evidence="2">Belongs to the Nudix hydrolase family.</text>
</comment>
<reference evidence="4" key="1">
    <citation type="submission" date="2022-11" db="UniProtKB">
        <authorList>
            <consortium name="EnsemblMetazoa"/>
        </authorList>
    </citation>
    <scope>IDENTIFICATION</scope>
</reference>
<dbReference type="OMA" id="HVVQRMV"/>
<evidence type="ECO:0000313" key="5">
    <source>
        <dbReference type="Proteomes" id="UP000887568"/>
    </source>
</evidence>
<evidence type="ECO:0000256" key="2">
    <source>
        <dbReference type="RuleBase" id="RU003476"/>
    </source>
</evidence>
<dbReference type="PANTHER" id="PTHR22769:SF56">
    <property type="entry name" value="8-OXO-DGDP PHOSPHATASE NUDT18"/>
    <property type="match status" value="1"/>
</dbReference>
<evidence type="ECO:0000313" key="4">
    <source>
        <dbReference type="EnsemblMetazoa" id="XP_038073599.1"/>
    </source>
</evidence>
<dbReference type="Proteomes" id="UP000887568">
    <property type="component" value="Unplaced"/>
</dbReference>
<evidence type="ECO:0000256" key="1">
    <source>
        <dbReference type="ARBA" id="ARBA00022801"/>
    </source>
</evidence>
<keyword evidence="1 2" id="KW-0378">Hydrolase</keyword>
<dbReference type="GO" id="GO:0044715">
    <property type="term" value="F:8-oxo-dGDP phosphatase activity"/>
    <property type="evidence" value="ECO:0007669"/>
    <property type="project" value="TreeGrafter"/>
</dbReference>
<dbReference type="GeneID" id="119741771"/>
<dbReference type="InterPro" id="IPR000086">
    <property type="entry name" value="NUDIX_hydrolase_dom"/>
</dbReference>
<dbReference type="RefSeq" id="XP_038073599.1">
    <property type="nucleotide sequence ID" value="XM_038217671.1"/>
</dbReference>
<dbReference type="AlphaFoldDB" id="A0A914BC30"/>
<dbReference type="InterPro" id="IPR020084">
    <property type="entry name" value="NUDIX_hydrolase_CS"/>
</dbReference>
<dbReference type="Pfam" id="PF00293">
    <property type="entry name" value="NUDIX"/>
    <property type="match status" value="1"/>
</dbReference>
<organism evidence="4 5">
    <name type="scientific">Patiria miniata</name>
    <name type="common">Bat star</name>
    <name type="synonym">Asterina miniata</name>
    <dbReference type="NCBI Taxonomy" id="46514"/>
    <lineage>
        <taxon>Eukaryota</taxon>
        <taxon>Metazoa</taxon>
        <taxon>Echinodermata</taxon>
        <taxon>Eleutherozoa</taxon>
        <taxon>Asterozoa</taxon>
        <taxon>Asteroidea</taxon>
        <taxon>Valvatacea</taxon>
        <taxon>Valvatida</taxon>
        <taxon>Asterinidae</taxon>
        <taxon>Patiria</taxon>
    </lineage>
</organism>
<evidence type="ECO:0000259" key="3">
    <source>
        <dbReference type="PROSITE" id="PS51462"/>
    </source>
</evidence>
<dbReference type="InterPro" id="IPR020476">
    <property type="entry name" value="Nudix_hydrolase"/>
</dbReference>
<dbReference type="GO" id="GO:0044716">
    <property type="term" value="F:8-oxo-GDP phosphatase activity"/>
    <property type="evidence" value="ECO:0007669"/>
    <property type="project" value="TreeGrafter"/>
</dbReference>
<dbReference type="EnsemblMetazoa" id="XM_038217671.1">
    <property type="protein sequence ID" value="XP_038073599.1"/>
    <property type="gene ID" value="LOC119741771"/>
</dbReference>